<evidence type="ECO:0000313" key="2">
    <source>
        <dbReference type="WBParaSite" id="Hba_00456"/>
    </source>
</evidence>
<organism evidence="1 2">
    <name type="scientific">Heterorhabditis bacteriophora</name>
    <name type="common">Entomopathogenic nematode worm</name>
    <dbReference type="NCBI Taxonomy" id="37862"/>
    <lineage>
        <taxon>Eukaryota</taxon>
        <taxon>Metazoa</taxon>
        <taxon>Ecdysozoa</taxon>
        <taxon>Nematoda</taxon>
        <taxon>Chromadorea</taxon>
        <taxon>Rhabditida</taxon>
        <taxon>Rhabditina</taxon>
        <taxon>Rhabditomorpha</taxon>
        <taxon>Strongyloidea</taxon>
        <taxon>Heterorhabditidae</taxon>
        <taxon>Heterorhabditis</taxon>
    </lineage>
</organism>
<dbReference type="WBParaSite" id="Hba_00456">
    <property type="protein sequence ID" value="Hba_00456"/>
    <property type="gene ID" value="Hba_00456"/>
</dbReference>
<keyword evidence="1" id="KW-1185">Reference proteome</keyword>
<reference evidence="2" key="1">
    <citation type="submission" date="2016-11" db="UniProtKB">
        <authorList>
            <consortium name="WormBaseParasite"/>
        </authorList>
    </citation>
    <scope>IDENTIFICATION</scope>
</reference>
<dbReference type="Proteomes" id="UP000095283">
    <property type="component" value="Unplaced"/>
</dbReference>
<dbReference type="AlphaFoldDB" id="A0A1I7W743"/>
<proteinExistence type="predicted"/>
<protein>
    <submittedName>
        <fullName evidence="2">F-box/LRR-repeat protein</fullName>
    </submittedName>
</protein>
<dbReference type="InterPro" id="IPR032675">
    <property type="entry name" value="LRR_dom_sf"/>
</dbReference>
<sequence length="164" mass="18143">MDSVASAGFLSSLLDNMDLLTNPYIVSLERSIPVSVNYHIQIFRECPQLQVLCVDAQYLNGHCFQTFHVSQLLILKDSLVSGIVHNLKNLRELSIVSHQDSTYKDLSANGLAQLARLPCLRCLCVEGLSVVTDRFLTEISDESISSSARTITSLSLAFCFNVSM</sequence>
<evidence type="ECO:0000313" key="1">
    <source>
        <dbReference type="Proteomes" id="UP000095283"/>
    </source>
</evidence>
<accession>A0A1I7W743</accession>
<dbReference type="SUPFAM" id="SSF52047">
    <property type="entry name" value="RNI-like"/>
    <property type="match status" value="1"/>
</dbReference>
<name>A0A1I7W743_HETBA</name>
<dbReference type="Gene3D" id="3.80.10.10">
    <property type="entry name" value="Ribonuclease Inhibitor"/>
    <property type="match status" value="1"/>
</dbReference>